<keyword evidence="2" id="KW-1185">Reference proteome</keyword>
<dbReference type="EMBL" id="JH431944">
    <property type="status" value="NOT_ANNOTATED_CDS"/>
    <property type="molecule type" value="Genomic_DNA"/>
</dbReference>
<name>T1J7Y9_STRMM</name>
<sequence length="172" mass="19951">MELATGHCITPEMEADKRIVIIGYFHLRFTCLFVTTLGEYKYYAKKNSFYVCLPQDIIPPTFDLESRSKVGGIIIAPTFNFDIFFLFYGYSPSQETPNVAATLQCYCNVPNDTLLHCWPTLLHCWQQCSNVRRSIIWNIACNIGVTWDVMFVFINYHSDDSFITTYENNCLF</sequence>
<reference evidence="2" key="1">
    <citation type="submission" date="2011-05" db="EMBL/GenBank/DDBJ databases">
        <authorList>
            <person name="Richards S.R."/>
            <person name="Qu J."/>
            <person name="Jiang H."/>
            <person name="Jhangiani S.N."/>
            <person name="Agravi P."/>
            <person name="Goodspeed R."/>
            <person name="Gross S."/>
            <person name="Mandapat C."/>
            <person name="Jackson L."/>
            <person name="Mathew T."/>
            <person name="Pu L."/>
            <person name="Thornton R."/>
            <person name="Saada N."/>
            <person name="Wilczek-Boney K.B."/>
            <person name="Lee S."/>
            <person name="Kovar C."/>
            <person name="Wu Y."/>
            <person name="Scherer S.E."/>
            <person name="Worley K.C."/>
            <person name="Muzny D.M."/>
            <person name="Gibbs R."/>
        </authorList>
    </citation>
    <scope>NUCLEOTIDE SEQUENCE</scope>
    <source>
        <strain evidence="2">Brora</strain>
    </source>
</reference>
<dbReference type="HOGENOM" id="CLU_1557238_0_0_1"/>
<evidence type="ECO:0000313" key="2">
    <source>
        <dbReference type="Proteomes" id="UP000014500"/>
    </source>
</evidence>
<evidence type="ECO:0000313" key="1">
    <source>
        <dbReference type="EnsemblMetazoa" id="SMAR009804-PA"/>
    </source>
</evidence>
<dbReference type="Proteomes" id="UP000014500">
    <property type="component" value="Unassembled WGS sequence"/>
</dbReference>
<proteinExistence type="predicted"/>
<dbReference type="EnsemblMetazoa" id="SMAR009804-RA">
    <property type="protein sequence ID" value="SMAR009804-PA"/>
    <property type="gene ID" value="SMAR009804"/>
</dbReference>
<protein>
    <submittedName>
        <fullName evidence="1">Uncharacterized protein</fullName>
    </submittedName>
</protein>
<reference evidence="1" key="2">
    <citation type="submission" date="2015-02" db="UniProtKB">
        <authorList>
            <consortium name="EnsemblMetazoa"/>
        </authorList>
    </citation>
    <scope>IDENTIFICATION</scope>
</reference>
<dbReference type="AlphaFoldDB" id="T1J7Y9"/>
<organism evidence="1 2">
    <name type="scientific">Strigamia maritima</name>
    <name type="common">European centipede</name>
    <name type="synonym">Geophilus maritimus</name>
    <dbReference type="NCBI Taxonomy" id="126957"/>
    <lineage>
        <taxon>Eukaryota</taxon>
        <taxon>Metazoa</taxon>
        <taxon>Ecdysozoa</taxon>
        <taxon>Arthropoda</taxon>
        <taxon>Myriapoda</taxon>
        <taxon>Chilopoda</taxon>
        <taxon>Pleurostigmophora</taxon>
        <taxon>Geophilomorpha</taxon>
        <taxon>Linotaeniidae</taxon>
        <taxon>Strigamia</taxon>
    </lineage>
</organism>
<accession>T1J7Y9</accession>